<evidence type="ECO:0000313" key="3">
    <source>
        <dbReference type="Proteomes" id="UP000318821"/>
    </source>
</evidence>
<feature type="compositionally biased region" description="Polar residues" evidence="1">
    <location>
        <begin position="1"/>
        <end position="13"/>
    </location>
</feature>
<reference evidence="3" key="1">
    <citation type="submission" date="2019-02" db="EMBL/GenBank/DDBJ databases">
        <title>FDA dAtabase for Regulatory Grade micrObial Sequences (FDA-ARGOS): Supporting development and validation of Infectious Disease Dx tests.</title>
        <authorList>
            <person name="Duncan R."/>
            <person name="Fisher C."/>
            <person name="Tallon L."/>
            <person name="Sadzewicz L."/>
            <person name="Sengamalay N."/>
            <person name="Ott S."/>
            <person name="Godinez A."/>
            <person name="Nagaraj S."/>
            <person name="Vavikolanu K."/>
            <person name="Vyas G."/>
            <person name="Nadendla S."/>
            <person name="Aluvathingal J."/>
            <person name="Sichtig H."/>
        </authorList>
    </citation>
    <scope>NUCLEOTIDE SEQUENCE [LARGE SCALE GENOMIC DNA]</scope>
    <source>
        <strain evidence="3">FDAARGOS_360</strain>
    </source>
</reference>
<feature type="compositionally biased region" description="Low complexity" evidence="1">
    <location>
        <begin position="192"/>
        <end position="205"/>
    </location>
</feature>
<sequence>MSRSSLCPSSSTEAPARQKSYACLPDDIAGEGSSSSRGPSGRWADALLKSTSQGAASAPSARELASQPAHKTVPKDCSQTAGTITGPVRAPPRQPQSEASSTSLQHRDKLHRSNSLAIDAAPPRAMAVAVHPPLSRGSQRAVSAASSAPASVSSATTSVGSHASTSNTASAPATLVSDRPLNQASPPPPLPFGTAAPTGPTRASTVSTVPQNGVNPPQTTANTMDRRYTRVHTPAHMRPQQFHAPPHTHRGEENGNSNGNVGSGSGSPLASTAAPHAFAATYASLPFFQRVTDAAPTPQSSPDAPLAAASTASAIAQDEESSLLPLQDVTPITDADDSQQESQLLSKLRATAESGCDSGQYSHHQETADHDVSAGATPAFSSETANTAPLQSPPFTGAHNAFVAGCTPPWSTLPYVQPQPCPMVRVLAHQQSVLFPCECNASQCVAAKPFSRSTSPSDTARLCGTPGGLSTSQSVTMCSTGQRRSRGAVSVAATNGTAMSSACPLTSPESVSVHLSGIYASPPPSSSQAYANGHDQCCSPFPVPGSSRRRCHKTGTAASSPSAYAHVPHQQHLFLQHYSVDGVSGYGSRRGPLLSSSPNLTVTPLPMWTSVPEAACATTTATAVAGQGRTSAPAGTSTAQGASGGASDFSAIARGLSGVALEKQLLHASKGELAQILLELASCNPEASRFIHSKAFFFAFRHEHGGGSVEACKECPAATPATTAAAAAAAANKNGQHYALHGGWGSDFTSKTVDTPDGDRSCEQSGALKRPVTGAAALGAAEAGHDHGAANATMPRCCLYPEDRAFSAELHPCLRWYGACRNATSCVYANVPRNLCLSWIRGSCMADTGCSGVHRLPSPCPPEIRRIYELNHGLARRDTPANACAVGVSLGHFLPIPPPFPVCTSKVRAPLANGSVAAALPTNPNANAPATELAEACAAANEALGMCAAMAEGLGEKVVVHTPTDQSIHKDTFLGGGSTPHRHPHGRDVELCISAMTMSERRGGAHTMTAGDASLWDLSDAAITTNACGPVDHEMLQYTGGILGAGASAGAAAAAVPPCLFDADVRPGGRRGGVVSSAANSRCSTAEGFDSRTNSVSRYLGPQFDRAATAVPHCNDGRPDSAAMGGAMQEQKPDPKKSIKSICDCVFEAKEPLQVVPVRPAGGAAGALIDVDDEGDFSAPAAGTRTRMQSPLYQ</sequence>
<evidence type="ECO:0000256" key="1">
    <source>
        <dbReference type="SAM" id="MobiDB-lite"/>
    </source>
</evidence>
<feature type="compositionally biased region" description="Basic and acidic residues" evidence="1">
    <location>
        <begin position="363"/>
        <end position="372"/>
    </location>
</feature>
<feature type="region of interest" description="Disordered" evidence="1">
    <location>
        <begin position="293"/>
        <end position="325"/>
    </location>
</feature>
<dbReference type="Proteomes" id="UP000318821">
    <property type="component" value="Unassembled WGS sequence"/>
</dbReference>
<feature type="compositionally biased region" description="Low complexity" evidence="1">
    <location>
        <begin position="254"/>
        <end position="271"/>
    </location>
</feature>
<evidence type="ECO:0008006" key="4">
    <source>
        <dbReference type="Google" id="ProtNLM"/>
    </source>
</evidence>
<feature type="compositionally biased region" description="Low complexity" evidence="1">
    <location>
        <begin position="141"/>
        <end position="174"/>
    </location>
</feature>
<dbReference type="PANTHER" id="PTHR19851:SF7">
    <property type="entry name" value="F-BOX DOMAIN-CONTAINING PROTEIN"/>
    <property type="match status" value="1"/>
</dbReference>
<feature type="compositionally biased region" description="Polar residues" evidence="1">
    <location>
        <begin position="95"/>
        <end position="104"/>
    </location>
</feature>
<dbReference type="AlphaFoldDB" id="A0A504Y021"/>
<gene>
    <name evidence="2" type="ORF">CGC20_16540</name>
</gene>
<organism evidence="2 3">
    <name type="scientific">Leishmania donovani</name>
    <dbReference type="NCBI Taxonomy" id="5661"/>
    <lineage>
        <taxon>Eukaryota</taxon>
        <taxon>Discoba</taxon>
        <taxon>Euglenozoa</taxon>
        <taxon>Kinetoplastea</taxon>
        <taxon>Metakinetoplastina</taxon>
        <taxon>Trypanosomatida</taxon>
        <taxon>Trypanosomatidae</taxon>
        <taxon>Leishmaniinae</taxon>
        <taxon>Leishmania</taxon>
    </lineage>
</organism>
<feature type="region of interest" description="Disordered" evidence="1">
    <location>
        <begin position="1174"/>
        <end position="1194"/>
    </location>
</feature>
<dbReference type="EMBL" id="RHLD01000030">
    <property type="protein sequence ID" value="TPP54096.1"/>
    <property type="molecule type" value="Genomic_DNA"/>
</dbReference>
<feature type="compositionally biased region" description="Low complexity" evidence="1">
    <location>
        <begin position="30"/>
        <end position="42"/>
    </location>
</feature>
<feature type="compositionally biased region" description="Polar residues" evidence="1">
    <location>
        <begin position="379"/>
        <end position="393"/>
    </location>
</feature>
<dbReference type="PANTHER" id="PTHR19851">
    <property type="entry name" value="OS02G0203500 PROTEIN"/>
    <property type="match status" value="1"/>
</dbReference>
<proteinExistence type="predicted"/>
<name>A0A504Y021_LEIDO</name>
<accession>A0A504Y021</accession>
<feature type="compositionally biased region" description="Polar residues" evidence="1">
    <location>
        <begin position="206"/>
        <end position="223"/>
    </location>
</feature>
<feature type="region of interest" description="Disordered" evidence="1">
    <location>
        <begin position="355"/>
        <end position="393"/>
    </location>
</feature>
<protein>
    <recommendedName>
        <fullName evidence="4">Glucoamylase-like protein</fullName>
    </recommendedName>
</protein>
<feature type="region of interest" description="Disordered" evidence="1">
    <location>
        <begin position="1"/>
        <end position="271"/>
    </location>
</feature>
<dbReference type="VEuPathDB" id="TriTrypDB:LDHU3_22.0860"/>
<feature type="compositionally biased region" description="Low complexity" evidence="1">
    <location>
        <begin position="298"/>
        <end position="316"/>
    </location>
</feature>
<dbReference type="VEuPathDB" id="TriTrypDB:LdCL_220011600"/>
<evidence type="ECO:0000313" key="2">
    <source>
        <dbReference type="EMBL" id="TPP54096.1"/>
    </source>
</evidence>
<comment type="caution">
    <text evidence="2">The sequence shown here is derived from an EMBL/GenBank/DDBJ whole genome shotgun (WGS) entry which is preliminary data.</text>
</comment>
<dbReference type="VEuPathDB" id="TriTrypDB:LdBPK_220530.1"/>